<dbReference type="CDD" id="cd07302">
    <property type="entry name" value="CHD"/>
    <property type="match status" value="1"/>
</dbReference>
<dbReference type="EMBL" id="JAQSIO010000017">
    <property type="protein sequence ID" value="MDD0817231.1"/>
    <property type="molecule type" value="Genomic_DNA"/>
</dbReference>
<dbReference type="PANTHER" id="PTHR43081">
    <property type="entry name" value="ADENYLATE CYCLASE, TERMINAL-DIFFERENTIATION SPECIFIC-RELATED"/>
    <property type="match status" value="1"/>
</dbReference>
<reference evidence="2 3" key="1">
    <citation type="submission" date="2023-02" db="EMBL/GenBank/DDBJ databases">
        <title>Bacterial whole genome sequence for Curvibacter sp. HBC28.</title>
        <authorList>
            <person name="Le V."/>
            <person name="Ko S.-R."/>
            <person name="Ahn C.-Y."/>
            <person name="Oh H.-M."/>
        </authorList>
    </citation>
    <scope>NUCLEOTIDE SEQUENCE [LARGE SCALE GENOMIC DNA]</scope>
    <source>
        <strain evidence="2 3">HBC28</strain>
    </source>
</reference>
<dbReference type="PROSITE" id="PS50125">
    <property type="entry name" value="GUANYLATE_CYCLASE_2"/>
    <property type="match status" value="1"/>
</dbReference>
<evidence type="ECO:0000313" key="3">
    <source>
        <dbReference type="Proteomes" id="UP001528672"/>
    </source>
</evidence>
<comment type="caution">
    <text evidence="2">The sequence shown here is derived from an EMBL/GenBank/DDBJ whole genome shotgun (WGS) entry which is preliminary data.</text>
</comment>
<protein>
    <submittedName>
        <fullName evidence="2">Adenylate/guanylate cyclase domain-containing protein</fullName>
    </submittedName>
</protein>
<dbReference type="Pfam" id="PF00211">
    <property type="entry name" value="Guanylate_cyc"/>
    <property type="match status" value="1"/>
</dbReference>
<dbReference type="RefSeq" id="WP_273929700.1">
    <property type="nucleotide sequence ID" value="NZ_JAQSIO010000017.1"/>
</dbReference>
<keyword evidence="3" id="KW-1185">Reference proteome</keyword>
<dbReference type="InterPro" id="IPR029787">
    <property type="entry name" value="Nucleotide_cyclase"/>
</dbReference>
<dbReference type="Proteomes" id="UP001528672">
    <property type="component" value="Unassembled WGS sequence"/>
</dbReference>
<dbReference type="Gene3D" id="2.40.10.220">
    <property type="entry name" value="predicted glycosyltransferase like domains"/>
    <property type="match status" value="1"/>
</dbReference>
<dbReference type="SUPFAM" id="SSF55073">
    <property type="entry name" value="Nucleotide cyclase"/>
    <property type="match status" value="1"/>
</dbReference>
<dbReference type="PANTHER" id="PTHR43081:SF1">
    <property type="entry name" value="ADENYLATE CYCLASE, TERMINAL-DIFFERENTIATION SPECIFIC"/>
    <property type="match status" value="1"/>
</dbReference>
<dbReference type="InterPro" id="IPR009875">
    <property type="entry name" value="PilZ_domain"/>
</dbReference>
<dbReference type="Pfam" id="PF07238">
    <property type="entry name" value="PilZ"/>
    <property type="match status" value="1"/>
</dbReference>
<dbReference type="InterPro" id="IPR001054">
    <property type="entry name" value="A/G_cyclase"/>
</dbReference>
<dbReference type="Gene3D" id="3.30.70.1230">
    <property type="entry name" value="Nucleotide cyclase"/>
    <property type="match status" value="1"/>
</dbReference>
<sequence length="364" mass="39545">MTLISISPPAAANELSQRLQTLLLRETGQGLSSAAMNELLALTGHLVSGVGTPEVAQREVTVLLADLRGFTALTATQPAGVIIALLNRCLSVLSEVILRHGGTIDKFMGDSVMALFGAPEGRPDDVDRALVCAVEMQQAMERLNHEDQHLGLPELYMGIGINTGQVIAGRFGSAAYSQYTVIGDEVNLASRIESFSLRGQVLISEHTFERCQHLVEASGPMEVHVKGKSEPVRVREVVAIPSRGLRVPRTEGRRSHRVEVNLACVLHELQDKVVVPRALSATILDIGYHGLQLELDQPLTPFAELKLEFGLRLLDFLVSDVYAKVVKCRPHQGRWRAGLEFTAIGVDSSAQLQTFVQLLVARGG</sequence>
<dbReference type="SMART" id="SM00044">
    <property type="entry name" value="CYCc"/>
    <property type="match status" value="1"/>
</dbReference>
<accession>A0ABT5MPR4</accession>
<feature type="domain" description="Guanylate cyclase" evidence="1">
    <location>
        <begin position="61"/>
        <end position="193"/>
    </location>
</feature>
<proteinExistence type="predicted"/>
<evidence type="ECO:0000259" key="1">
    <source>
        <dbReference type="PROSITE" id="PS50125"/>
    </source>
</evidence>
<organism evidence="2 3">
    <name type="scientific">Curvibacter microcysteis</name>
    <dbReference type="NCBI Taxonomy" id="3026419"/>
    <lineage>
        <taxon>Bacteria</taxon>
        <taxon>Pseudomonadati</taxon>
        <taxon>Pseudomonadota</taxon>
        <taxon>Betaproteobacteria</taxon>
        <taxon>Burkholderiales</taxon>
        <taxon>Comamonadaceae</taxon>
        <taxon>Curvibacter</taxon>
    </lineage>
</organism>
<dbReference type="InterPro" id="IPR050697">
    <property type="entry name" value="Adenylyl/Guanylyl_Cyclase_3/4"/>
</dbReference>
<gene>
    <name evidence="2" type="ORF">PSQ39_21535</name>
</gene>
<evidence type="ECO:0000313" key="2">
    <source>
        <dbReference type="EMBL" id="MDD0817231.1"/>
    </source>
</evidence>
<dbReference type="SUPFAM" id="SSF141371">
    <property type="entry name" value="PilZ domain-like"/>
    <property type="match status" value="1"/>
</dbReference>
<name>A0ABT5MPR4_9BURK</name>